<gene>
    <name evidence="1" type="ORF">MtrunA17_Chr1g0180041</name>
</gene>
<dbReference type="Gramene" id="rna3511">
    <property type="protein sequence ID" value="RHN79687.1"/>
    <property type="gene ID" value="gene3511"/>
</dbReference>
<dbReference type="EMBL" id="PSQE01000001">
    <property type="protein sequence ID" value="RHN79687.1"/>
    <property type="molecule type" value="Genomic_DNA"/>
</dbReference>
<name>A0A396JYH5_MEDTR</name>
<dbReference type="AlphaFoldDB" id="A0A396JYH5"/>
<evidence type="ECO:0000313" key="2">
    <source>
        <dbReference type="Proteomes" id="UP000265566"/>
    </source>
</evidence>
<reference evidence="2" key="1">
    <citation type="journal article" date="2018" name="Nat. Plants">
        <title>Whole-genome landscape of Medicago truncatula symbiotic genes.</title>
        <authorList>
            <person name="Pecrix Y."/>
            <person name="Staton S.E."/>
            <person name="Sallet E."/>
            <person name="Lelandais-Briere C."/>
            <person name="Moreau S."/>
            <person name="Carrere S."/>
            <person name="Blein T."/>
            <person name="Jardinaud M.F."/>
            <person name="Latrasse D."/>
            <person name="Zouine M."/>
            <person name="Zahm M."/>
            <person name="Kreplak J."/>
            <person name="Mayjonade B."/>
            <person name="Satge C."/>
            <person name="Perez M."/>
            <person name="Cauet S."/>
            <person name="Marande W."/>
            <person name="Chantry-Darmon C."/>
            <person name="Lopez-Roques C."/>
            <person name="Bouchez O."/>
            <person name="Berard A."/>
            <person name="Debelle F."/>
            <person name="Munos S."/>
            <person name="Bendahmane A."/>
            <person name="Berges H."/>
            <person name="Niebel A."/>
            <person name="Buitink J."/>
            <person name="Frugier F."/>
            <person name="Benhamed M."/>
            <person name="Crespi M."/>
            <person name="Gouzy J."/>
            <person name="Gamas P."/>
        </authorList>
    </citation>
    <scope>NUCLEOTIDE SEQUENCE [LARGE SCALE GENOMIC DNA]</scope>
    <source>
        <strain evidence="2">cv. Jemalong A17</strain>
    </source>
</reference>
<organism evidence="1 2">
    <name type="scientific">Medicago truncatula</name>
    <name type="common">Barrel medic</name>
    <name type="synonym">Medicago tribuloides</name>
    <dbReference type="NCBI Taxonomy" id="3880"/>
    <lineage>
        <taxon>Eukaryota</taxon>
        <taxon>Viridiplantae</taxon>
        <taxon>Streptophyta</taxon>
        <taxon>Embryophyta</taxon>
        <taxon>Tracheophyta</taxon>
        <taxon>Spermatophyta</taxon>
        <taxon>Magnoliopsida</taxon>
        <taxon>eudicotyledons</taxon>
        <taxon>Gunneridae</taxon>
        <taxon>Pentapetalae</taxon>
        <taxon>rosids</taxon>
        <taxon>fabids</taxon>
        <taxon>Fabales</taxon>
        <taxon>Fabaceae</taxon>
        <taxon>Papilionoideae</taxon>
        <taxon>50 kb inversion clade</taxon>
        <taxon>NPAAA clade</taxon>
        <taxon>Hologalegina</taxon>
        <taxon>IRL clade</taxon>
        <taxon>Trifolieae</taxon>
        <taxon>Medicago</taxon>
    </lineage>
</organism>
<proteinExistence type="predicted"/>
<dbReference type="Proteomes" id="UP000265566">
    <property type="component" value="Chromosome 1"/>
</dbReference>
<sequence>MIRICSDIDPDLCCWVRTCIDLRCLCCYCVFLEMIEVHVFLILFI</sequence>
<comment type="caution">
    <text evidence="1">The sequence shown here is derived from an EMBL/GenBank/DDBJ whole genome shotgun (WGS) entry which is preliminary data.</text>
</comment>
<accession>A0A396JYH5</accession>
<protein>
    <submittedName>
        <fullName evidence="1">Uncharacterized protein</fullName>
    </submittedName>
</protein>
<evidence type="ECO:0000313" key="1">
    <source>
        <dbReference type="EMBL" id="RHN79687.1"/>
    </source>
</evidence>